<gene>
    <name evidence="2" type="ORF">Atai01_54410</name>
</gene>
<dbReference type="InterPro" id="IPR016040">
    <property type="entry name" value="NAD(P)-bd_dom"/>
</dbReference>
<feature type="domain" description="NAD(P)-binding" evidence="1">
    <location>
        <begin position="7"/>
        <end position="179"/>
    </location>
</feature>
<evidence type="ECO:0000259" key="1">
    <source>
        <dbReference type="Pfam" id="PF13460"/>
    </source>
</evidence>
<dbReference type="Gene3D" id="3.40.50.720">
    <property type="entry name" value="NAD(P)-binding Rossmann-like Domain"/>
    <property type="match status" value="1"/>
</dbReference>
<proteinExistence type="predicted"/>
<evidence type="ECO:0000313" key="3">
    <source>
        <dbReference type="Proteomes" id="UP001165136"/>
    </source>
</evidence>
<dbReference type="InterPro" id="IPR051604">
    <property type="entry name" value="Ergot_Alk_Oxidoreductase"/>
</dbReference>
<organism evidence="2 3">
    <name type="scientific">Amycolatopsis taiwanensis</name>
    <dbReference type="NCBI Taxonomy" id="342230"/>
    <lineage>
        <taxon>Bacteria</taxon>
        <taxon>Bacillati</taxon>
        <taxon>Actinomycetota</taxon>
        <taxon>Actinomycetes</taxon>
        <taxon>Pseudonocardiales</taxon>
        <taxon>Pseudonocardiaceae</taxon>
        <taxon>Amycolatopsis</taxon>
    </lineage>
</organism>
<keyword evidence="3" id="KW-1185">Reference proteome</keyword>
<dbReference type="AlphaFoldDB" id="A0A9W6R746"/>
<name>A0A9W6R746_9PSEU</name>
<dbReference type="InterPro" id="IPR036291">
    <property type="entry name" value="NAD(P)-bd_dom_sf"/>
</dbReference>
<dbReference type="RefSeq" id="WP_285488629.1">
    <property type="nucleotide sequence ID" value="NZ_BSTI01000013.1"/>
</dbReference>
<dbReference type="SUPFAM" id="SSF51735">
    <property type="entry name" value="NAD(P)-binding Rossmann-fold domains"/>
    <property type="match status" value="1"/>
</dbReference>
<sequence length="286" mass="30987">MTILVTGAGGNIGSRVVAKLANAGHPVRGTARDTTALRVPAGVEAVDLDITRPRDVGQALRNVDAVFLYPVRGNADEFLASAREAGVQYVVLLSSPAAYESGEYDRPIGLAHRAMERSLENSGLPHTVLYPSWLATNARRDWGEQIRNTGRVGIAYPDAQVNPIHIDDVAEVAVRLLTEERQRGRMQVLTGPESLRLRDIVGLLGKALGKAIPVDELSHEQALAQRPSWMPEEILKTLLDVTAAAVGVPAPVTNTVERVTGHASRAFTDWARAHRADFDPSESEHH</sequence>
<accession>A0A9W6R746</accession>
<dbReference type="PANTHER" id="PTHR43162">
    <property type="match status" value="1"/>
</dbReference>
<comment type="caution">
    <text evidence="2">The sequence shown here is derived from an EMBL/GenBank/DDBJ whole genome shotgun (WGS) entry which is preliminary data.</text>
</comment>
<dbReference type="Pfam" id="PF13460">
    <property type="entry name" value="NAD_binding_10"/>
    <property type="match status" value="1"/>
</dbReference>
<dbReference type="PANTHER" id="PTHR43162:SF1">
    <property type="entry name" value="PRESTALK A DIFFERENTIATION PROTEIN A"/>
    <property type="match status" value="1"/>
</dbReference>
<reference evidence="2" key="1">
    <citation type="submission" date="2023-03" db="EMBL/GenBank/DDBJ databases">
        <title>Amycolatopsis taiwanensis NBRC 103393.</title>
        <authorList>
            <person name="Ichikawa N."/>
            <person name="Sato H."/>
            <person name="Tonouchi N."/>
        </authorList>
    </citation>
    <scope>NUCLEOTIDE SEQUENCE</scope>
    <source>
        <strain evidence="2">NBRC 103393</strain>
    </source>
</reference>
<evidence type="ECO:0000313" key="2">
    <source>
        <dbReference type="EMBL" id="GLY68822.1"/>
    </source>
</evidence>
<protein>
    <submittedName>
        <fullName evidence="2">Nucleotide-diphosphate-sugar epimerase</fullName>
    </submittedName>
</protein>
<dbReference type="Proteomes" id="UP001165136">
    <property type="component" value="Unassembled WGS sequence"/>
</dbReference>
<dbReference type="EMBL" id="BSTI01000013">
    <property type="protein sequence ID" value="GLY68822.1"/>
    <property type="molecule type" value="Genomic_DNA"/>
</dbReference>